<evidence type="ECO:0000313" key="3">
    <source>
        <dbReference type="Proteomes" id="UP000275910"/>
    </source>
</evidence>
<reference evidence="2 3" key="1">
    <citation type="submission" date="2018-10" db="EMBL/GenBank/DDBJ databases">
        <title>The genome of Lysobacter enzymogenes OH11.</title>
        <authorList>
            <person name="Liu F."/>
            <person name="Zhao Y."/>
            <person name="Qian G."/>
            <person name="Chen Y."/>
            <person name="Xu H."/>
        </authorList>
    </citation>
    <scope>NUCLEOTIDE SEQUENCE [LARGE SCALE GENOMIC DNA]</scope>
    <source>
        <strain evidence="2 3">OH11</strain>
    </source>
</reference>
<feature type="chain" id="PRO_5018143196" description="Secreted protein" evidence="1">
    <location>
        <begin position="23"/>
        <end position="175"/>
    </location>
</feature>
<accession>A0A3N2REE1</accession>
<gene>
    <name evidence="2" type="ORF">D9T17_16305</name>
</gene>
<protein>
    <recommendedName>
        <fullName evidence="4">Secreted protein</fullName>
    </recommendedName>
</protein>
<dbReference type="RefSeq" id="WP_123648418.1">
    <property type="nucleotide sequence ID" value="NZ_RCTY01000041.1"/>
</dbReference>
<organism evidence="2 3">
    <name type="scientific">Lysobacter enzymogenes</name>
    <dbReference type="NCBI Taxonomy" id="69"/>
    <lineage>
        <taxon>Bacteria</taxon>
        <taxon>Pseudomonadati</taxon>
        <taxon>Pseudomonadota</taxon>
        <taxon>Gammaproteobacteria</taxon>
        <taxon>Lysobacterales</taxon>
        <taxon>Lysobacteraceae</taxon>
        <taxon>Lysobacter</taxon>
    </lineage>
</organism>
<dbReference type="EMBL" id="RCTY01000041">
    <property type="protein sequence ID" value="ROU05754.1"/>
    <property type="molecule type" value="Genomic_DNA"/>
</dbReference>
<sequence>MKIAAIALAGLLGLAALQPAHAQFAVPSGPFADKQALANWWNANNSQSALTQVFHNGKLAYSRTGFGPGLVVKYYSCSTTGDVRRQCGRKTDPATSMSELIDRIDTESGSRPALADRDIFLDGVLYRPRTVASSSVYYTLTCTGDPSYYEPAGNTYYVVRSWSPTIGPPFLGRCY</sequence>
<evidence type="ECO:0000256" key="1">
    <source>
        <dbReference type="SAM" id="SignalP"/>
    </source>
</evidence>
<dbReference type="AlphaFoldDB" id="A0A3N2REE1"/>
<evidence type="ECO:0008006" key="4">
    <source>
        <dbReference type="Google" id="ProtNLM"/>
    </source>
</evidence>
<keyword evidence="1" id="KW-0732">Signal</keyword>
<dbReference type="Proteomes" id="UP000275910">
    <property type="component" value="Unassembled WGS sequence"/>
</dbReference>
<name>A0A3N2REE1_LYSEN</name>
<proteinExistence type="predicted"/>
<feature type="signal peptide" evidence="1">
    <location>
        <begin position="1"/>
        <end position="22"/>
    </location>
</feature>
<comment type="caution">
    <text evidence="2">The sequence shown here is derived from an EMBL/GenBank/DDBJ whole genome shotgun (WGS) entry which is preliminary data.</text>
</comment>
<evidence type="ECO:0000313" key="2">
    <source>
        <dbReference type="EMBL" id="ROU05754.1"/>
    </source>
</evidence>